<reference evidence="9 11" key="2">
    <citation type="submission" date="2023-07" db="EMBL/GenBank/DDBJ databases">
        <title>Sequencing the genomes of 1000 actinobacteria strains.</title>
        <authorList>
            <person name="Klenk H.-P."/>
        </authorList>
    </citation>
    <scope>NUCLEOTIDE SEQUENCE [LARGE SCALE GENOMIC DNA]</scope>
    <source>
        <strain evidence="9 11">DSM 44724</strain>
    </source>
</reference>
<evidence type="ECO:0000313" key="11">
    <source>
        <dbReference type="Proteomes" id="UP001183604"/>
    </source>
</evidence>
<dbReference type="AlphaFoldDB" id="A0A9X3PN24"/>
<dbReference type="InterPro" id="IPR011990">
    <property type="entry name" value="TPR-like_helical_dom_sf"/>
</dbReference>
<organism evidence="8 10">
    <name type="scientific">Glycomyces lechevalierae</name>
    <dbReference type="NCBI Taxonomy" id="256034"/>
    <lineage>
        <taxon>Bacteria</taxon>
        <taxon>Bacillati</taxon>
        <taxon>Actinomycetota</taxon>
        <taxon>Actinomycetes</taxon>
        <taxon>Glycomycetales</taxon>
        <taxon>Glycomycetaceae</taxon>
        <taxon>Glycomyces</taxon>
    </lineage>
</organism>
<dbReference type="InterPro" id="IPR005158">
    <property type="entry name" value="BTAD"/>
</dbReference>
<gene>
    <name evidence="9" type="ORF">J2S69_004605</name>
    <name evidence="8" type="ORF">O2L01_13270</name>
</gene>
<dbReference type="InterPro" id="IPR041664">
    <property type="entry name" value="AAA_16"/>
</dbReference>
<feature type="domain" description="OmpR/PhoB-type" evidence="7">
    <location>
        <begin position="1"/>
        <end position="97"/>
    </location>
</feature>
<protein>
    <submittedName>
        <fullName evidence="8">BTAD domain-containing putative transcriptional regulator</fullName>
    </submittedName>
    <submittedName>
        <fullName evidence="9">DNA-binding SARP family transcriptional activator</fullName>
    </submittedName>
</protein>
<dbReference type="Pfam" id="PF13176">
    <property type="entry name" value="TPR_7"/>
    <property type="match status" value="1"/>
</dbReference>
<dbReference type="CDD" id="cd15831">
    <property type="entry name" value="BTAD"/>
    <property type="match status" value="1"/>
</dbReference>
<dbReference type="Pfam" id="PF13191">
    <property type="entry name" value="AAA_16"/>
    <property type="match status" value="1"/>
</dbReference>
<dbReference type="PANTHER" id="PTHR35807:SF1">
    <property type="entry name" value="TRANSCRIPTIONAL REGULATOR REDD"/>
    <property type="match status" value="1"/>
</dbReference>
<dbReference type="Pfam" id="PF00486">
    <property type="entry name" value="Trans_reg_C"/>
    <property type="match status" value="1"/>
</dbReference>
<dbReference type="GO" id="GO:0000160">
    <property type="term" value="P:phosphorelay signal transduction system"/>
    <property type="evidence" value="ECO:0007669"/>
    <property type="project" value="InterPro"/>
</dbReference>
<dbReference type="Proteomes" id="UP001145799">
    <property type="component" value="Unassembled WGS sequence"/>
</dbReference>
<dbReference type="SUPFAM" id="SSF52540">
    <property type="entry name" value="P-loop containing nucleoside triphosphate hydrolases"/>
    <property type="match status" value="1"/>
</dbReference>
<dbReference type="SMART" id="SM00862">
    <property type="entry name" value="Trans_reg_C"/>
    <property type="match status" value="1"/>
</dbReference>
<dbReference type="InterPro" id="IPR051677">
    <property type="entry name" value="AfsR-DnrI-RedD_regulator"/>
</dbReference>
<keyword evidence="3 5" id="KW-0238">DNA-binding</keyword>
<name>A0A9X3PN24_9ACTN</name>
<evidence type="ECO:0000259" key="7">
    <source>
        <dbReference type="PROSITE" id="PS51755"/>
    </source>
</evidence>
<feature type="region of interest" description="Disordered" evidence="6">
    <location>
        <begin position="943"/>
        <end position="980"/>
    </location>
</feature>
<dbReference type="Gene3D" id="1.10.10.10">
    <property type="entry name" value="Winged helix-like DNA-binding domain superfamily/Winged helix DNA-binding domain"/>
    <property type="match status" value="1"/>
</dbReference>
<dbReference type="EMBL" id="JAPZVQ010000007">
    <property type="protein sequence ID" value="MDA1385957.1"/>
    <property type="molecule type" value="Genomic_DNA"/>
</dbReference>
<evidence type="ECO:0000256" key="3">
    <source>
        <dbReference type="ARBA" id="ARBA00023125"/>
    </source>
</evidence>
<dbReference type="SMART" id="SM00028">
    <property type="entry name" value="TPR"/>
    <property type="match status" value="5"/>
</dbReference>
<evidence type="ECO:0000256" key="6">
    <source>
        <dbReference type="SAM" id="MobiDB-lite"/>
    </source>
</evidence>
<dbReference type="Proteomes" id="UP001183604">
    <property type="component" value="Unassembled WGS sequence"/>
</dbReference>
<dbReference type="PRINTS" id="PR00364">
    <property type="entry name" value="DISEASERSIST"/>
</dbReference>
<keyword evidence="11" id="KW-1185">Reference proteome</keyword>
<evidence type="ECO:0000313" key="8">
    <source>
        <dbReference type="EMBL" id="MDA1385957.1"/>
    </source>
</evidence>
<dbReference type="PANTHER" id="PTHR35807">
    <property type="entry name" value="TRANSCRIPTIONAL REGULATOR REDD-RELATED"/>
    <property type="match status" value="1"/>
</dbReference>
<evidence type="ECO:0000313" key="9">
    <source>
        <dbReference type="EMBL" id="MDR7340886.1"/>
    </source>
</evidence>
<dbReference type="Pfam" id="PF13424">
    <property type="entry name" value="TPR_12"/>
    <property type="match status" value="2"/>
</dbReference>
<reference evidence="8" key="1">
    <citation type="submission" date="2022-12" db="EMBL/GenBank/DDBJ databases">
        <title>Gycomyces niveus sp.nov., a novel actinomycete isolated from soil in Shouguang.</title>
        <authorList>
            <person name="Yang X."/>
        </authorList>
    </citation>
    <scope>NUCLEOTIDE SEQUENCE</scope>
    <source>
        <strain evidence="8">DSM 44724</strain>
    </source>
</reference>
<dbReference type="GO" id="GO:0003677">
    <property type="term" value="F:DNA binding"/>
    <property type="evidence" value="ECO:0007669"/>
    <property type="project" value="UniProtKB-UniRule"/>
</dbReference>
<evidence type="ECO:0000256" key="4">
    <source>
        <dbReference type="ARBA" id="ARBA00023163"/>
    </source>
</evidence>
<comment type="caution">
    <text evidence="8">The sequence shown here is derived from an EMBL/GenBank/DDBJ whole genome shotgun (WGS) entry which is preliminary data.</text>
</comment>
<dbReference type="EMBL" id="JAVDYD010000001">
    <property type="protein sequence ID" value="MDR7340886.1"/>
    <property type="molecule type" value="Genomic_DNA"/>
</dbReference>
<comment type="similarity">
    <text evidence="1">Belongs to the AfsR/DnrI/RedD regulatory family.</text>
</comment>
<dbReference type="RefSeq" id="WP_270122422.1">
    <property type="nucleotide sequence ID" value="NZ_BAAAOM010000001.1"/>
</dbReference>
<evidence type="ECO:0000313" key="10">
    <source>
        <dbReference type="Proteomes" id="UP001145799"/>
    </source>
</evidence>
<evidence type="ECO:0000256" key="5">
    <source>
        <dbReference type="PROSITE-ProRule" id="PRU01091"/>
    </source>
</evidence>
<accession>A0A9X3PN24</accession>
<dbReference type="Gene3D" id="1.25.40.10">
    <property type="entry name" value="Tetratricopeptide repeat domain"/>
    <property type="match status" value="2"/>
</dbReference>
<dbReference type="InterPro" id="IPR001867">
    <property type="entry name" value="OmpR/PhoB-type_DNA-bd"/>
</dbReference>
<evidence type="ECO:0000256" key="1">
    <source>
        <dbReference type="ARBA" id="ARBA00005820"/>
    </source>
</evidence>
<dbReference type="Pfam" id="PF03704">
    <property type="entry name" value="BTAD"/>
    <property type="match status" value="1"/>
</dbReference>
<dbReference type="InterPro" id="IPR027417">
    <property type="entry name" value="P-loop_NTPase"/>
</dbReference>
<proteinExistence type="inferred from homology"/>
<dbReference type="InterPro" id="IPR016032">
    <property type="entry name" value="Sig_transdc_resp-reg_C-effctor"/>
</dbReference>
<dbReference type="SMART" id="SM01043">
    <property type="entry name" value="BTAD"/>
    <property type="match status" value="1"/>
</dbReference>
<feature type="DNA-binding region" description="OmpR/PhoB-type" evidence="5">
    <location>
        <begin position="1"/>
        <end position="97"/>
    </location>
</feature>
<dbReference type="GO" id="GO:0006355">
    <property type="term" value="P:regulation of DNA-templated transcription"/>
    <property type="evidence" value="ECO:0007669"/>
    <property type="project" value="InterPro"/>
</dbReference>
<keyword evidence="2" id="KW-0805">Transcription regulation</keyword>
<dbReference type="SUPFAM" id="SSF48452">
    <property type="entry name" value="TPR-like"/>
    <property type="match status" value="2"/>
</dbReference>
<evidence type="ECO:0000256" key="2">
    <source>
        <dbReference type="ARBA" id="ARBA00023015"/>
    </source>
</evidence>
<dbReference type="InterPro" id="IPR019734">
    <property type="entry name" value="TPR_rpt"/>
</dbReference>
<dbReference type="SUPFAM" id="SSF46894">
    <property type="entry name" value="C-terminal effector domain of the bipartite response regulators"/>
    <property type="match status" value="1"/>
</dbReference>
<dbReference type="PROSITE" id="PS51755">
    <property type="entry name" value="OMPR_PHOB"/>
    <property type="match status" value="1"/>
</dbReference>
<sequence length="980" mass="106674">MTANAQEFRVLGPVEIVVDGRPAAIGAAKPRTLLALLLLDANRPVERDWLIEQLWGEKPPNSAEATLRTYVYQLRKRLRGNDAVALHSRSQGYVLEAPAGTVDAQRFDALAKRGRQALQRNRSDEGITALREGLGLWRGPASFADIDAAAVRDKARLLDDLRLEVVEQCLAAELEADSPVTTVAELEALTLAHPLREGFWRLLMLGLYGAGRQAEALAAYQRLYRLLDAELGIKPSPPIEELHRQILQYDPRLRPAAPENATAAGGSRPTVPRQLPSSAPHFTGREAQLSSLDSLLAAPVESAGAATAAIITGAAGMGKTALAVHWAHRVADRFPDGQLYVSLRGFDPVGQPLKAGEALRSLLEALHTPPMRIPRDLDAQAALYRSLLVGRRVLVVIDNARDLDQVTPLLPGTATSLALVTSRNSLSGLSAHGAVPITLTGLAAEDAERFLEHRIRDRRTAAEPEAAERIIAACDGLPLALAIVAARAAARPDFSLTALAASLDDANDRLDALADPDPTVDLRAVFSWSYQALTADAARLFRLLSTHPGPEITTAAAAAVAGITAHAANRLLIELSRGNLLNEPTPGRFAFHDLLRAYSAELAETVDSKRERDDATRRLLDFYLHTAYAASRLTDPNRDPIPLADPPADITPFRLADGETAMAWFASEGAALTTAVQAAAERRLDTHCWQLAWTLRDHLDRGPWQEQTAVWQTALEAARRLDDADAEVRVSRPLAEAYSQIGRTDDAGALLDRTLDLCRDLNDRTGEAHAHLIRGRFFERQERFDEAIASARCALELYRAADHLEGQGSALNAIGWYHSMSGDHRTALAYCEEAMKLMESIGDRHGQATAADSLGYAHHHLGRHARAIAFYEHALALYRDLGSRTGEADTVVNLGDAQHAIGDTEAAQRTWRRALAIFDHLGHPGAEKVRARLAPLADRSMVRARVRSDPGPPLTRRSSWSRTPPLRTARRCPGRPPPGR</sequence>
<keyword evidence="4" id="KW-0804">Transcription</keyword>
<dbReference type="Gene3D" id="3.40.50.300">
    <property type="entry name" value="P-loop containing nucleotide triphosphate hydrolases"/>
    <property type="match status" value="1"/>
</dbReference>
<dbReference type="GO" id="GO:0043531">
    <property type="term" value="F:ADP binding"/>
    <property type="evidence" value="ECO:0007669"/>
    <property type="project" value="InterPro"/>
</dbReference>
<dbReference type="InterPro" id="IPR036388">
    <property type="entry name" value="WH-like_DNA-bd_sf"/>
</dbReference>